<dbReference type="EMBL" id="MGAV01000004">
    <property type="protein sequence ID" value="OGK55406.1"/>
    <property type="molecule type" value="Genomic_DNA"/>
</dbReference>
<reference evidence="2 3" key="1">
    <citation type="journal article" date="2016" name="Nat. Commun.">
        <title>Thousands of microbial genomes shed light on interconnected biogeochemical processes in an aquifer system.</title>
        <authorList>
            <person name="Anantharaman K."/>
            <person name="Brown C.T."/>
            <person name="Hug L.A."/>
            <person name="Sharon I."/>
            <person name="Castelle C.J."/>
            <person name="Probst A.J."/>
            <person name="Thomas B.C."/>
            <person name="Singh A."/>
            <person name="Wilkins M.J."/>
            <person name="Karaoz U."/>
            <person name="Brodie E.L."/>
            <person name="Williams K.H."/>
            <person name="Hubbard S.S."/>
            <person name="Banfield J.F."/>
        </authorList>
    </citation>
    <scope>NUCLEOTIDE SEQUENCE [LARGE SCALE GENOMIC DNA]</scope>
</reference>
<protein>
    <recommendedName>
        <fullName evidence="4">Type 4 fimbrial biogenesis protein PilX N-terminal domain-containing protein</fullName>
    </recommendedName>
</protein>
<gene>
    <name evidence="2" type="ORF">A3H78_05935</name>
</gene>
<sequence>MKKGQALITLLIFILIAITISSSSMIILLLNSQGIQKNQQGTIALHIAESGVENALLRLLRNPNYTGEEDLPVGEGNVTITVSGSPDKTIISTGKTGNFIRKIRVITSYHDNALSVDSWKEIF</sequence>
<dbReference type="Proteomes" id="UP000177418">
    <property type="component" value="Unassembled WGS sequence"/>
</dbReference>
<feature type="transmembrane region" description="Helical" evidence="1">
    <location>
        <begin position="6"/>
        <end position="30"/>
    </location>
</feature>
<accession>A0A1F7JIG7</accession>
<name>A0A1F7JIG7_9BACT</name>
<evidence type="ECO:0000313" key="3">
    <source>
        <dbReference type="Proteomes" id="UP000177418"/>
    </source>
</evidence>
<evidence type="ECO:0000256" key="1">
    <source>
        <dbReference type="SAM" id="Phobius"/>
    </source>
</evidence>
<proteinExistence type="predicted"/>
<keyword evidence="1" id="KW-1133">Transmembrane helix</keyword>
<comment type="caution">
    <text evidence="2">The sequence shown here is derived from an EMBL/GenBank/DDBJ whole genome shotgun (WGS) entry which is preliminary data.</text>
</comment>
<keyword evidence="1" id="KW-0472">Membrane</keyword>
<dbReference type="AlphaFoldDB" id="A0A1F7JIG7"/>
<evidence type="ECO:0000313" key="2">
    <source>
        <dbReference type="EMBL" id="OGK55406.1"/>
    </source>
</evidence>
<organism evidence="2 3">
    <name type="scientific">Candidatus Roizmanbacteria bacterium RIFCSPLOWO2_02_FULL_36_11</name>
    <dbReference type="NCBI Taxonomy" id="1802071"/>
    <lineage>
        <taxon>Bacteria</taxon>
        <taxon>Candidatus Roizmaniibacteriota</taxon>
    </lineage>
</organism>
<evidence type="ECO:0008006" key="4">
    <source>
        <dbReference type="Google" id="ProtNLM"/>
    </source>
</evidence>
<keyword evidence="1" id="KW-0812">Transmembrane</keyword>